<name>A0A5B7J9G2_PORTR</name>
<feature type="region of interest" description="Disordered" evidence="1">
    <location>
        <begin position="1"/>
        <end position="26"/>
    </location>
</feature>
<dbReference type="AlphaFoldDB" id="A0A5B7J9G2"/>
<gene>
    <name evidence="2" type="ORF">E2C01_085064</name>
</gene>
<evidence type="ECO:0000313" key="3">
    <source>
        <dbReference type="Proteomes" id="UP000324222"/>
    </source>
</evidence>
<proteinExistence type="predicted"/>
<feature type="compositionally biased region" description="Basic and acidic residues" evidence="1">
    <location>
        <begin position="17"/>
        <end position="26"/>
    </location>
</feature>
<dbReference type="EMBL" id="VSRR010083194">
    <property type="protein sequence ID" value="MPC90097.1"/>
    <property type="molecule type" value="Genomic_DNA"/>
</dbReference>
<dbReference type="Proteomes" id="UP000324222">
    <property type="component" value="Unassembled WGS sequence"/>
</dbReference>
<protein>
    <submittedName>
        <fullName evidence="2">Uncharacterized protein</fullName>
    </submittedName>
</protein>
<accession>A0A5B7J9G2</accession>
<comment type="caution">
    <text evidence="2">The sequence shown here is derived from an EMBL/GenBank/DDBJ whole genome shotgun (WGS) entry which is preliminary data.</text>
</comment>
<sequence>MGVTERREMGGVVMKGSEGEVRGVRA</sequence>
<organism evidence="2 3">
    <name type="scientific">Portunus trituberculatus</name>
    <name type="common">Swimming crab</name>
    <name type="synonym">Neptunus trituberculatus</name>
    <dbReference type="NCBI Taxonomy" id="210409"/>
    <lineage>
        <taxon>Eukaryota</taxon>
        <taxon>Metazoa</taxon>
        <taxon>Ecdysozoa</taxon>
        <taxon>Arthropoda</taxon>
        <taxon>Crustacea</taxon>
        <taxon>Multicrustacea</taxon>
        <taxon>Malacostraca</taxon>
        <taxon>Eumalacostraca</taxon>
        <taxon>Eucarida</taxon>
        <taxon>Decapoda</taxon>
        <taxon>Pleocyemata</taxon>
        <taxon>Brachyura</taxon>
        <taxon>Eubrachyura</taxon>
        <taxon>Portunoidea</taxon>
        <taxon>Portunidae</taxon>
        <taxon>Portuninae</taxon>
        <taxon>Portunus</taxon>
    </lineage>
</organism>
<reference evidence="2 3" key="1">
    <citation type="submission" date="2019-05" db="EMBL/GenBank/DDBJ databases">
        <title>Another draft genome of Portunus trituberculatus and its Hox gene families provides insights of decapod evolution.</title>
        <authorList>
            <person name="Jeong J.-H."/>
            <person name="Song I."/>
            <person name="Kim S."/>
            <person name="Choi T."/>
            <person name="Kim D."/>
            <person name="Ryu S."/>
            <person name="Kim W."/>
        </authorList>
    </citation>
    <scope>NUCLEOTIDE SEQUENCE [LARGE SCALE GENOMIC DNA]</scope>
    <source>
        <tissue evidence="2">Muscle</tissue>
    </source>
</reference>
<evidence type="ECO:0000313" key="2">
    <source>
        <dbReference type="EMBL" id="MPC90097.1"/>
    </source>
</evidence>
<keyword evidence="3" id="KW-1185">Reference proteome</keyword>
<evidence type="ECO:0000256" key="1">
    <source>
        <dbReference type="SAM" id="MobiDB-lite"/>
    </source>
</evidence>